<dbReference type="InterPro" id="IPR031571">
    <property type="entry name" value="RcpC_dom"/>
</dbReference>
<evidence type="ECO:0000313" key="2">
    <source>
        <dbReference type="EMBL" id="OLQ95956.1"/>
    </source>
</evidence>
<accession>A0ABX3FT38</accession>
<dbReference type="NCBIfam" id="TIGR03177">
    <property type="entry name" value="pilus_cpaB"/>
    <property type="match status" value="1"/>
</dbReference>
<reference evidence="2 3" key="1">
    <citation type="submission" date="2016-09" db="EMBL/GenBank/DDBJ databases">
        <title>Genomic Taxonomy of the Vibrionaceae.</title>
        <authorList>
            <person name="Gonzalez-Castillo A."/>
            <person name="Gomez-Gil B."/>
            <person name="Enciso-Ibarra K."/>
        </authorList>
    </citation>
    <scope>NUCLEOTIDE SEQUENCE [LARGE SCALE GENOMIC DNA]</scope>
    <source>
        <strain evidence="2 3">CAIM 1902</strain>
    </source>
</reference>
<evidence type="ECO:0000259" key="1">
    <source>
        <dbReference type="Pfam" id="PF16976"/>
    </source>
</evidence>
<comment type="caution">
    <text evidence="2">The sequence shown here is derived from an EMBL/GenBank/DDBJ whole genome shotgun (WGS) entry which is preliminary data.</text>
</comment>
<dbReference type="Proteomes" id="UP000186039">
    <property type="component" value="Unassembled WGS sequence"/>
</dbReference>
<protein>
    <submittedName>
        <fullName evidence="2">Flp pilus assembly protein CpaB</fullName>
    </submittedName>
</protein>
<proteinExistence type="predicted"/>
<gene>
    <name evidence="2" type="ORF">BIY20_20465</name>
</gene>
<dbReference type="Pfam" id="PF16976">
    <property type="entry name" value="RcpC"/>
    <property type="match status" value="1"/>
</dbReference>
<organism evidence="2 3">
    <name type="scientific">Vibrio panuliri</name>
    <dbReference type="NCBI Taxonomy" id="1381081"/>
    <lineage>
        <taxon>Bacteria</taxon>
        <taxon>Pseudomonadati</taxon>
        <taxon>Pseudomonadota</taxon>
        <taxon>Gammaproteobacteria</taxon>
        <taxon>Vibrionales</taxon>
        <taxon>Vibrionaceae</taxon>
        <taxon>Vibrio</taxon>
    </lineage>
</organism>
<sequence>MRSKIILLVAVIAIAGGLFGVFFSNTEPSVADAPQEVAEEKAVYYKSFVLAKERVSKGQVIHNSDFKIVKLSESEANAVGLDDDGVFEYAPGSIYMHDMQQGQTVYFRDIVQPSDSEYVNLIIDKNHVPFPIKVSPTSIVGGVINPGSNVDILALTGDGKADNEFGATRKENISISPVLVNVKVLKVEVKQVESPYSNNMLDESYLILELNRKQVAILTIAQTISTIEVHKSVGNYPLTELQANAGDVLPDFKAIKELRANKVAVK</sequence>
<dbReference type="RefSeq" id="WP_075713610.1">
    <property type="nucleotide sequence ID" value="NZ_AP019655.1"/>
</dbReference>
<name>A0ABX3FT38_9VIBR</name>
<dbReference type="EMBL" id="MJMH01000050">
    <property type="protein sequence ID" value="OLQ95956.1"/>
    <property type="molecule type" value="Genomic_DNA"/>
</dbReference>
<keyword evidence="3" id="KW-1185">Reference proteome</keyword>
<dbReference type="InterPro" id="IPR017592">
    <property type="entry name" value="Pilus_assmbl_Flp-typ_CpaB"/>
</dbReference>
<feature type="domain" description="Flp pilus assembly protein RcpC/CpaB" evidence="1">
    <location>
        <begin position="122"/>
        <end position="228"/>
    </location>
</feature>
<evidence type="ECO:0000313" key="3">
    <source>
        <dbReference type="Proteomes" id="UP000186039"/>
    </source>
</evidence>